<protein>
    <submittedName>
        <fullName evidence="2">Uncharacterized protein</fullName>
    </submittedName>
</protein>
<dbReference type="STRING" id="1618387.UW44_C0003G0057"/>
<proteinExistence type="predicted"/>
<reference evidence="2 3" key="1">
    <citation type="journal article" date="2015" name="Nature">
        <title>rRNA introns, odd ribosomes, and small enigmatic genomes across a large radiation of phyla.</title>
        <authorList>
            <person name="Brown C.T."/>
            <person name="Hug L.A."/>
            <person name="Thomas B.C."/>
            <person name="Sharon I."/>
            <person name="Castelle C.J."/>
            <person name="Singh A."/>
            <person name="Wilkins M.J."/>
            <person name="Williams K.H."/>
            <person name="Banfield J.F."/>
        </authorList>
    </citation>
    <scope>NUCLEOTIDE SEQUENCE [LARGE SCALE GENOMIC DNA]</scope>
</reference>
<sequence length="108" mass="12325">MQMPIVVGVILAIIFLVAFSEWFYHMVAGWGEIVIDDVYFKYRIAGVTLFSFVIISMTFFGMAIVTECPNEQREGPFAGLRCEEYLKIKAGTEKLFPQKPEEAETVPY</sequence>
<keyword evidence="1" id="KW-0812">Transmembrane</keyword>
<feature type="transmembrane region" description="Helical" evidence="1">
    <location>
        <begin position="44"/>
        <end position="65"/>
    </location>
</feature>
<dbReference type="AlphaFoldDB" id="A0A0G1KWC7"/>
<dbReference type="EMBL" id="LCIH01000003">
    <property type="protein sequence ID" value="KKT52214.1"/>
    <property type="molecule type" value="Genomic_DNA"/>
</dbReference>
<dbReference type="Proteomes" id="UP000034006">
    <property type="component" value="Unassembled WGS sequence"/>
</dbReference>
<gene>
    <name evidence="2" type="ORF">UW44_C0003G0057</name>
</gene>
<evidence type="ECO:0000313" key="3">
    <source>
        <dbReference type="Proteomes" id="UP000034006"/>
    </source>
</evidence>
<evidence type="ECO:0000313" key="2">
    <source>
        <dbReference type="EMBL" id="KKT52214.1"/>
    </source>
</evidence>
<organism evidence="2 3">
    <name type="scientific">Candidatus Collierbacteria bacterium GW2011_GWB2_44_22</name>
    <dbReference type="NCBI Taxonomy" id="1618387"/>
    <lineage>
        <taxon>Bacteria</taxon>
        <taxon>Candidatus Collieribacteriota</taxon>
    </lineage>
</organism>
<name>A0A0G1KWC7_9BACT</name>
<keyword evidence="1" id="KW-1133">Transmembrane helix</keyword>
<keyword evidence="1" id="KW-0472">Membrane</keyword>
<evidence type="ECO:0000256" key="1">
    <source>
        <dbReference type="SAM" id="Phobius"/>
    </source>
</evidence>
<comment type="caution">
    <text evidence="2">The sequence shown here is derived from an EMBL/GenBank/DDBJ whole genome shotgun (WGS) entry which is preliminary data.</text>
</comment>
<accession>A0A0G1KWC7</accession>